<organism evidence="2 3">
    <name type="scientific">Strongylus vulgaris</name>
    <name type="common">Blood worm</name>
    <dbReference type="NCBI Taxonomy" id="40348"/>
    <lineage>
        <taxon>Eukaryota</taxon>
        <taxon>Metazoa</taxon>
        <taxon>Ecdysozoa</taxon>
        <taxon>Nematoda</taxon>
        <taxon>Chromadorea</taxon>
        <taxon>Rhabditida</taxon>
        <taxon>Rhabditina</taxon>
        <taxon>Rhabditomorpha</taxon>
        <taxon>Strongyloidea</taxon>
        <taxon>Strongylidae</taxon>
        <taxon>Strongylus</taxon>
    </lineage>
</organism>
<proteinExistence type="predicted"/>
<accession>A0A3P7J5P7</accession>
<reference evidence="2 3" key="1">
    <citation type="submission" date="2018-11" db="EMBL/GenBank/DDBJ databases">
        <authorList>
            <consortium name="Pathogen Informatics"/>
        </authorList>
    </citation>
    <scope>NUCLEOTIDE SEQUENCE [LARGE SCALE GENOMIC DNA]</scope>
</reference>
<evidence type="ECO:0000256" key="1">
    <source>
        <dbReference type="SAM" id="MobiDB-lite"/>
    </source>
</evidence>
<feature type="region of interest" description="Disordered" evidence="1">
    <location>
        <begin position="24"/>
        <end position="52"/>
    </location>
</feature>
<keyword evidence="3" id="KW-1185">Reference proteome</keyword>
<gene>
    <name evidence="2" type="ORF">SVUK_LOCUS6685</name>
</gene>
<dbReference type="AlphaFoldDB" id="A0A3P7J5P7"/>
<sequence>MQRRSNSGSHSVSRVALCKSPTAGFTRHLSSSFPEDTQREDEIQATARTQHGDGQSYVSVEGILARQGTSRPVRALARRSDLIAEGVLYWIDCWPYTAARATSSTARICSLVELWVRDDAYQARSFHVCSIH</sequence>
<protein>
    <submittedName>
        <fullName evidence="2">Uncharacterized protein</fullName>
    </submittedName>
</protein>
<dbReference type="Proteomes" id="UP000270094">
    <property type="component" value="Unassembled WGS sequence"/>
</dbReference>
<name>A0A3P7J5P7_STRVU</name>
<dbReference type="EMBL" id="UYYB01021605">
    <property type="protein sequence ID" value="VDM71687.1"/>
    <property type="molecule type" value="Genomic_DNA"/>
</dbReference>
<evidence type="ECO:0000313" key="3">
    <source>
        <dbReference type="Proteomes" id="UP000270094"/>
    </source>
</evidence>
<evidence type="ECO:0000313" key="2">
    <source>
        <dbReference type="EMBL" id="VDM71687.1"/>
    </source>
</evidence>